<gene>
    <name evidence="8" type="ORF">Fcan01_16136</name>
    <name evidence="7" type="ORF">Fcan01_22050</name>
</gene>
<evidence type="ECO:0000313" key="8">
    <source>
        <dbReference type="EMBL" id="OXA48783.1"/>
    </source>
</evidence>
<evidence type="ECO:0000256" key="2">
    <source>
        <dbReference type="ARBA" id="ARBA00022723"/>
    </source>
</evidence>
<protein>
    <submittedName>
        <fullName evidence="7">Putative AC9 transposase</fullName>
    </submittedName>
</protein>
<proteinExistence type="predicted"/>
<keyword evidence="2" id="KW-0479">Metal-binding</keyword>
<keyword evidence="4" id="KW-0862">Zinc</keyword>
<evidence type="ECO:0000313" key="7">
    <source>
        <dbReference type="EMBL" id="OXA43260.1"/>
    </source>
</evidence>
<dbReference type="OrthoDB" id="7881929at2759"/>
<dbReference type="InterPro" id="IPR008906">
    <property type="entry name" value="HATC_C_dom"/>
</dbReference>
<comment type="subcellular location">
    <subcellularLocation>
        <location evidence="1">Nucleus</location>
    </subcellularLocation>
</comment>
<dbReference type="PANTHER" id="PTHR46481">
    <property type="entry name" value="ZINC FINGER BED DOMAIN-CONTAINING PROTEIN 4"/>
    <property type="match status" value="1"/>
</dbReference>
<dbReference type="InterPro" id="IPR012337">
    <property type="entry name" value="RNaseH-like_sf"/>
</dbReference>
<keyword evidence="3" id="KW-0863">Zinc-finger</keyword>
<keyword evidence="5" id="KW-0539">Nucleus</keyword>
<evidence type="ECO:0000256" key="5">
    <source>
        <dbReference type="ARBA" id="ARBA00023242"/>
    </source>
</evidence>
<name>A0A226DDR7_FOLCA</name>
<evidence type="ECO:0000256" key="4">
    <source>
        <dbReference type="ARBA" id="ARBA00022833"/>
    </source>
</evidence>
<sequence>MSSITETNYIEVPGKSSQVNSIWHYFLKESTGATAKCKDPECKKPILKTSGGSTKGCRDHLKRIHNVDLDIINLTSVDLDSGRQREHASKKSKRITDYLSVKHDTLQIAYARMAALDGLSFQVMANSYDIRAGLKSRGFSEVLSSPNAIKSKVRKFAQSLRDNDRKEIMQLNEQGTKFSITFDEWTSMRNRRYLSVILLGKQQQFWNLGLVPILGSATAENCLQLVDEKITSVGLNLHKDIVAIITDGSSVMKKIGRDAAPTFQQLCLAHGIQLAVLDVLYAKGENVGDTDNLEAIDENSSFSDDEGSEFVEYASPDDENAETDFDLTEESDAPSLNPILKPIIDKIRSTVKMFRRSPKKNEILQNYVKSEFQKELNLILDCRTRWNSLAAMIERFHLIRTCIKKAFIDLRVATNFEEQEFNYIFQVMEALKPIRAAVEVICNRESNLITTDAALNLVISKLRAQKSSVSLELASSIKFRVMERRTELTKVLRYLHNRVYANEDEELADTITRTEVQNFLKKMLTRTRIGTVVGDEESNDTPANEDFTVQPSAAATFKDELNEIMKKAMTPPTTEKSKKSQTLLTTLRQEMKLFEDGGTRGYNLSLIYDYLLTVKPTSVESERAFSVSGYVCNKFRSRLSDSTLDDLCYLKSYFKRSAE</sequence>
<dbReference type="Proteomes" id="UP000198287">
    <property type="component" value="Unassembled WGS sequence"/>
</dbReference>
<reference evidence="7 9" key="1">
    <citation type="submission" date="2015-12" db="EMBL/GenBank/DDBJ databases">
        <title>The genome of Folsomia candida.</title>
        <authorList>
            <person name="Faddeeva A."/>
            <person name="Derks M.F."/>
            <person name="Anvar Y."/>
            <person name="Smit S."/>
            <person name="Van Straalen N."/>
            <person name="Roelofs D."/>
        </authorList>
    </citation>
    <scope>NUCLEOTIDE SEQUENCE [LARGE SCALE GENOMIC DNA]</scope>
    <source>
        <strain evidence="7 9">VU population</strain>
        <tissue evidence="7">Whole body</tissue>
    </source>
</reference>
<dbReference type="GO" id="GO:0046983">
    <property type="term" value="F:protein dimerization activity"/>
    <property type="evidence" value="ECO:0007669"/>
    <property type="project" value="InterPro"/>
</dbReference>
<dbReference type="InterPro" id="IPR052035">
    <property type="entry name" value="ZnF_BED_domain_contain"/>
</dbReference>
<dbReference type="EMBL" id="LNIX01000011">
    <property type="protein sequence ID" value="OXA48783.1"/>
    <property type="molecule type" value="Genomic_DNA"/>
</dbReference>
<feature type="domain" description="HAT C-terminal dimerisation" evidence="6">
    <location>
        <begin position="603"/>
        <end position="652"/>
    </location>
</feature>
<comment type="caution">
    <text evidence="7">The sequence shown here is derived from an EMBL/GenBank/DDBJ whole genome shotgun (WGS) entry which is preliminary data.</text>
</comment>
<keyword evidence="9" id="KW-1185">Reference proteome</keyword>
<evidence type="ECO:0000259" key="6">
    <source>
        <dbReference type="Pfam" id="PF05699"/>
    </source>
</evidence>
<organism evidence="7 9">
    <name type="scientific">Folsomia candida</name>
    <name type="common">Springtail</name>
    <dbReference type="NCBI Taxonomy" id="158441"/>
    <lineage>
        <taxon>Eukaryota</taxon>
        <taxon>Metazoa</taxon>
        <taxon>Ecdysozoa</taxon>
        <taxon>Arthropoda</taxon>
        <taxon>Hexapoda</taxon>
        <taxon>Collembola</taxon>
        <taxon>Entomobryomorpha</taxon>
        <taxon>Isotomoidea</taxon>
        <taxon>Isotomidae</taxon>
        <taxon>Proisotominae</taxon>
        <taxon>Folsomia</taxon>
    </lineage>
</organism>
<dbReference type="GO" id="GO:0005634">
    <property type="term" value="C:nucleus"/>
    <property type="evidence" value="ECO:0007669"/>
    <property type="project" value="UniProtKB-SubCell"/>
</dbReference>
<evidence type="ECO:0000256" key="3">
    <source>
        <dbReference type="ARBA" id="ARBA00022771"/>
    </source>
</evidence>
<dbReference type="AlphaFoldDB" id="A0A226DDR7"/>
<dbReference type="EMBL" id="LNIX01000023">
    <property type="protein sequence ID" value="OXA43260.1"/>
    <property type="molecule type" value="Genomic_DNA"/>
</dbReference>
<dbReference type="SUPFAM" id="SSF53098">
    <property type="entry name" value="Ribonuclease H-like"/>
    <property type="match status" value="1"/>
</dbReference>
<evidence type="ECO:0000256" key="1">
    <source>
        <dbReference type="ARBA" id="ARBA00004123"/>
    </source>
</evidence>
<dbReference type="PANTHER" id="PTHR46481:SF10">
    <property type="entry name" value="ZINC FINGER BED DOMAIN-CONTAINING PROTEIN 39"/>
    <property type="match status" value="1"/>
</dbReference>
<accession>A0A226DDR7</accession>
<evidence type="ECO:0000313" key="9">
    <source>
        <dbReference type="Proteomes" id="UP000198287"/>
    </source>
</evidence>
<dbReference type="GO" id="GO:0008270">
    <property type="term" value="F:zinc ion binding"/>
    <property type="evidence" value="ECO:0007669"/>
    <property type="project" value="UniProtKB-KW"/>
</dbReference>
<dbReference type="Pfam" id="PF05699">
    <property type="entry name" value="Dimer_Tnp_hAT"/>
    <property type="match status" value="1"/>
</dbReference>